<keyword evidence="3" id="KW-1185">Reference proteome</keyword>
<evidence type="ECO:0000256" key="1">
    <source>
        <dbReference type="SAM" id="MobiDB-lite"/>
    </source>
</evidence>
<proteinExistence type="predicted"/>
<comment type="caution">
    <text evidence="2">The sequence shown here is derived from an EMBL/GenBank/DDBJ whole genome shotgun (WGS) entry which is preliminary data.</text>
</comment>
<evidence type="ECO:0000313" key="3">
    <source>
        <dbReference type="Proteomes" id="UP001558652"/>
    </source>
</evidence>
<reference evidence="2 3" key="1">
    <citation type="submission" date="2024-07" db="EMBL/GenBank/DDBJ databases">
        <title>Chromosome-level genome assembly of the water stick insect Ranatra chinensis (Heteroptera: Nepidae).</title>
        <authorList>
            <person name="Liu X."/>
        </authorList>
    </citation>
    <scope>NUCLEOTIDE SEQUENCE [LARGE SCALE GENOMIC DNA]</scope>
    <source>
        <strain evidence="2">Cailab_2021Rc</strain>
        <tissue evidence="2">Muscle</tissue>
    </source>
</reference>
<gene>
    <name evidence="2" type="ORF">AAG570_007279</name>
</gene>
<name>A0ABD0Y8G8_9HEMI</name>
<sequence length="393" mass="43840">MAALRVTLDIDLPDSPPTNGMAGWDSSRNLPRRRYPGSRPDVHRPSREYPPWIGRDDVHSRRTTSGGPGERFFLRQSPTTISTIPSIVYGRPTGWLQSLEVTRIPVSYTAVGWRLQATAILGIAQGCGPHEVEVGRILWDGRWTRNSRCSVPPTMSRGRRREDCVALPESLISKESSLKPVMHPRGLDGLVVIMPDYHVEGPGFDSLRGNKLTIHNMILKPTWTYGIELWGSARKSNIDRIQSFQSKTLAAPCPKPSLYARYASNHFLKKFKSSHSKLETRDFDLVSHQRVSPMGGFSPTNRLLHNKLLQCRGKNSMLPPGIESGPAAFQAVPLSTELKKSSEIKLAVLNSLYLSPMEFIGQSPLYSMGQVVGLKRSSDWLLELNVDPPWGGR</sequence>
<evidence type="ECO:0000313" key="2">
    <source>
        <dbReference type="EMBL" id="KAL1115248.1"/>
    </source>
</evidence>
<dbReference type="EMBL" id="JBFDAA010000020">
    <property type="protein sequence ID" value="KAL1115248.1"/>
    <property type="molecule type" value="Genomic_DNA"/>
</dbReference>
<protein>
    <submittedName>
        <fullName evidence="2">Uncharacterized protein</fullName>
    </submittedName>
</protein>
<organism evidence="2 3">
    <name type="scientific">Ranatra chinensis</name>
    <dbReference type="NCBI Taxonomy" id="642074"/>
    <lineage>
        <taxon>Eukaryota</taxon>
        <taxon>Metazoa</taxon>
        <taxon>Ecdysozoa</taxon>
        <taxon>Arthropoda</taxon>
        <taxon>Hexapoda</taxon>
        <taxon>Insecta</taxon>
        <taxon>Pterygota</taxon>
        <taxon>Neoptera</taxon>
        <taxon>Paraneoptera</taxon>
        <taxon>Hemiptera</taxon>
        <taxon>Heteroptera</taxon>
        <taxon>Panheteroptera</taxon>
        <taxon>Nepomorpha</taxon>
        <taxon>Nepidae</taxon>
        <taxon>Ranatrinae</taxon>
        <taxon>Ranatra</taxon>
    </lineage>
</organism>
<dbReference type="AlphaFoldDB" id="A0ABD0Y8G8"/>
<accession>A0ABD0Y8G8</accession>
<feature type="region of interest" description="Disordered" evidence="1">
    <location>
        <begin position="8"/>
        <end position="70"/>
    </location>
</feature>
<dbReference type="Proteomes" id="UP001558652">
    <property type="component" value="Unassembled WGS sequence"/>
</dbReference>